<organism evidence="3 4">
    <name type="scientific">Aphanomyces euteiches</name>
    <dbReference type="NCBI Taxonomy" id="100861"/>
    <lineage>
        <taxon>Eukaryota</taxon>
        <taxon>Sar</taxon>
        <taxon>Stramenopiles</taxon>
        <taxon>Oomycota</taxon>
        <taxon>Saprolegniomycetes</taxon>
        <taxon>Saprolegniales</taxon>
        <taxon>Verrucalvaceae</taxon>
        <taxon>Aphanomyces</taxon>
    </lineage>
</organism>
<dbReference type="VEuPathDB" id="FungiDB:AeMF1_004968"/>
<accession>A0A6G0WGN1</accession>
<dbReference type="AlphaFoldDB" id="A0A6G0WGN1"/>
<gene>
    <name evidence="3" type="ORF">Ae201684_015407</name>
</gene>
<feature type="region of interest" description="Disordered" evidence="1">
    <location>
        <begin position="122"/>
        <end position="167"/>
    </location>
</feature>
<sequence>MVSCRVVVLAAVVSLAASSCFDLSKFVELSVDCPQARSKLPHKDWCSNSACQNMLAKVAKEKGKACSATEALVDKYAKVSTECHKAKKENFDIEAARRKATNAGVIDSKVISSEELKKKLLKKAAKQKTKVKPTTSSAPASSDESNDEDGYDEDGYDEDDENDFMDE</sequence>
<dbReference type="Proteomes" id="UP000481153">
    <property type="component" value="Unassembled WGS sequence"/>
</dbReference>
<evidence type="ECO:0000256" key="1">
    <source>
        <dbReference type="SAM" id="MobiDB-lite"/>
    </source>
</evidence>
<evidence type="ECO:0000313" key="3">
    <source>
        <dbReference type="EMBL" id="KAF0726292.1"/>
    </source>
</evidence>
<dbReference type="EMBL" id="VJMJ01000219">
    <property type="protein sequence ID" value="KAF0726292.1"/>
    <property type="molecule type" value="Genomic_DNA"/>
</dbReference>
<protein>
    <submittedName>
        <fullName evidence="3">Uncharacterized protein</fullName>
    </submittedName>
</protein>
<feature type="compositionally biased region" description="Acidic residues" evidence="1">
    <location>
        <begin position="144"/>
        <end position="167"/>
    </location>
</feature>
<feature type="signal peptide" evidence="2">
    <location>
        <begin position="1"/>
        <end position="18"/>
    </location>
</feature>
<proteinExistence type="predicted"/>
<feature type="chain" id="PRO_5026232977" evidence="2">
    <location>
        <begin position="19"/>
        <end position="167"/>
    </location>
</feature>
<name>A0A6G0WGN1_9STRA</name>
<evidence type="ECO:0000256" key="2">
    <source>
        <dbReference type="SAM" id="SignalP"/>
    </source>
</evidence>
<feature type="compositionally biased region" description="Basic residues" evidence="1">
    <location>
        <begin position="122"/>
        <end position="131"/>
    </location>
</feature>
<keyword evidence="2" id="KW-0732">Signal</keyword>
<comment type="caution">
    <text evidence="3">The sequence shown here is derived from an EMBL/GenBank/DDBJ whole genome shotgun (WGS) entry which is preliminary data.</text>
</comment>
<dbReference type="PROSITE" id="PS51257">
    <property type="entry name" value="PROKAR_LIPOPROTEIN"/>
    <property type="match status" value="1"/>
</dbReference>
<reference evidence="3 4" key="1">
    <citation type="submission" date="2019-07" db="EMBL/GenBank/DDBJ databases">
        <title>Genomics analysis of Aphanomyces spp. identifies a new class of oomycete effector associated with host adaptation.</title>
        <authorList>
            <person name="Gaulin E."/>
        </authorList>
    </citation>
    <scope>NUCLEOTIDE SEQUENCE [LARGE SCALE GENOMIC DNA]</scope>
    <source>
        <strain evidence="3 4">ATCC 201684</strain>
    </source>
</reference>
<evidence type="ECO:0000313" key="4">
    <source>
        <dbReference type="Proteomes" id="UP000481153"/>
    </source>
</evidence>
<keyword evidence="4" id="KW-1185">Reference proteome</keyword>